<protein>
    <submittedName>
        <fullName evidence="2">Uncharacterized protein</fullName>
    </submittedName>
</protein>
<reference evidence="2" key="2">
    <citation type="journal article" date="2015" name="Data Brief">
        <title>Shoot transcriptome of the giant reed, Arundo donax.</title>
        <authorList>
            <person name="Barrero R.A."/>
            <person name="Guerrero F.D."/>
            <person name="Moolhuijzen P."/>
            <person name="Goolsby J.A."/>
            <person name="Tidwell J."/>
            <person name="Bellgard S.E."/>
            <person name="Bellgard M.I."/>
        </authorList>
    </citation>
    <scope>NUCLEOTIDE SEQUENCE</scope>
    <source>
        <tissue evidence="2">Shoot tissue taken approximately 20 cm above the soil surface</tissue>
    </source>
</reference>
<dbReference type="EMBL" id="GBRH01245394">
    <property type="protein sequence ID" value="JAD52501.1"/>
    <property type="molecule type" value="Transcribed_RNA"/>
</dbReference>
<feature type="compositionally biased region" description="Polar residues" evidence="1">
    <location>
        <begin position="1"/>
        <end position="20"/>
    </location>
</feature>
<name>A0A0A9AMY7_ARUDO</name>
<reference evidence="2" key="1">
    <citation type="submission" date="2014-09" db="EMBL/GenBank/DDBJ databases">
        <authorList>
            <person name="Magalhaes I.L.F."/>
            <person name="Oliveira U."/>
            <person name="Santos F.R."/>
            <person name="Vidigal T.H.D.A."/>
            <person name="Brescovit A.D."/>
            <person name="Santos A.J."/>
        </authorList>
    </citation>
    <scope>NUCLEOTIDE SEQUENCE</scope>
    <source>
        <tissue evidence="2">Shoot tissue taken approximately 20 cm above the soil surface</tissue>
    </source>
</reference>
<dbReference type="AlphaFoldDB" id="A0A0A9AMY7"/>
<evidence type="ECO:0000313" key="2">
    <source>
        <dbReference type="EMBL" id="JAD52501.1"/>
    </source>
</evidence>
<accession>A0A0A9AMY7</accession>
<proteinExistence type="predicted"/>
<organism evidence="2">
    <name type="scientific">Arundo donax</name>
    <name type="common">Giant reed</name>
    <name type="synonym">Donax arundinaceus</name>
    <dbReference type="NCBI Taxonomy" id="35708"/>
    <lineage>
        <taxon>Eukaryota</taxon>
        <taxon>Viridiplantae</taxon>
        <taxon>Streptophyta</taxon>
        <taxon>Embryophyta</taxon>
        <taxon>Tracheophyta</taxon>
        <taxon>Spermatophyta</taxon>
        <taxon>Magnoliopsida</taxon>
        <taxon>Liliopsida</taxon>
        <taxon>Poales</taxon>
        <taxon>Poaceae</taxon>
        <taxon>PACMAD clade</taxon>
        <taxon>Arundinoideae</taxon>
        <taxon>Arundineae</taxon>
        <taxon>Arundo</taxon>
    </lineage>
</organism>
<feature type="region of interest" description="Disordered" evidence="1">
    <location>
        <begin position="1"/>
        <end position="27"/>
    </location>
</feature>
<sequence>MTSLSTFSSSRGKSISSTMTHGKLSRI</sequence>
<evidence type="ECO:0000256" key="1">
    <source>
        <dbReference type="SAM" id="MobiDB-lite"/>
    </source>
</evidence>